<dbReference type="GO" id="GO:0008033">
    <property type="term" value="P:tRNA processing"/>
    <property type="evidence" value="ECO:0000318"/>
    <property type="project" value="GO_Central"/>
</dbReference>
<dbReference type="OMA" id="ITCIEEN"/>
<name>A0A139WH93_TRICA</name>
<reference evidence="4 5" key="1">
    <citation type="journal article" date="2008" name="Nature">
        <title>The genome of the model beetle and pest Tribolium castaneum.</title>
        <authorList>
            <consortium name="Tribolium Genome Sequencing Consortium"/>
            <person name="Richards S."/>
            <person name="Gibbs R.A."/>
            <person name="Weinstock G.M."/>
            <person name="Brown S.J."/>
            <person name="Denell R."/>
            <person name="Beeman R.W."/>
            <person name="Gibbs R."/>
            <person name="Beeman R.W."/>
            <person name="Brown S.J."/>
            <person name="Bucher G."/>
            <person name="Friedrich M."/>
            <person name="Grimmelikhuijzen C.J."/>
            <person name="Klingler M."/>
            <person name="Lorenzen M."/>
            <person name="Richards S."/>
            <person name="Roth S."/>
            <person name="Schroder R."/>
            <person name="Tautz D."/>
            <person name="Zdobnov E.M."/>
            <person name="Muzny D."/>
            <person name="Gibbs R.A."/>
            <person name="Weinstock G.M."/>
            <person name="Attaway T."/>
            <person name="Bell S."/>
            <person name="Buhay C.J."/>
            <person name="Chandrabose M.N."/>
            <person name="Chavez D."/>
            <person name="Clerk-Blankenburg K.P."/>
            <person name="Cree A."/>
            <person name="Dao M."/>
            <person name="Davis C."/>
            <person name="Chacko J."/>
            <person name="Dinh H."/>
            <person name="Dugan-Rocha S."/>
            <person name="Fowler G."/>
            <person name="Garner T.T."/>
            <person name="Garnes J."/>
            <person name="Gnirke A."/>
            <person name="Hawes A."/>
            <person name="Hernandez J."/>
            <person name="Hines S."/>
            <person name="Holder M."/>
            <person name="Hume J."/>
            <person name="Jhangiani S.N."/>
            <person name="Joshi V."/>
            <person name="Khan Z.M."/>
            <person name="Jackson L."/>
            <person name="Kovar C."/>
            <person name="Kowis A."/>
            <person name="Lee S."/>
            <person name="Lewis L.R."/>
            <person name="Margolis J."/>
            <person name="Morgan M."/>
            <person name="Nazareth L.V."/>
            <person name="Nguyen N."/>
            <person name="Okwuonu G."/>
            <person name="Parker D."/>
            <person name="Richards S."/>
            <person name="Ruiz S.J."/>
            <person name="Santibanez J."/>
            <person name="Savard J."/>
            <person name="Scherer S.E."/>
            <person name="Schneider B."/>
            <person name="Sodergren E."/>
            <person name="Tautz D."/>
            <person name="Vattahil S."/>
            <person name="Villasana D."/>
            <person name="White C.S."/>
            <person name="Wright R."/>
            <person name="Park Y."/>
            <person name="Beeman R.W."/>
            <person name="Lord J."/>
            <person name="Oppert B."/>
            <person name="Lorenzen M."/>
            <person name="Brown S."/>
            <person name="Wang L."/>
            <person name="Savard J."/>
            <person name="Tautz D."/>
            <person name="Richards S."/>
            <person name="Weinstock G."/>
            <person name="Gibbs R.A."/>
            <person name="Liu Y."/>
            <person name="Worley K."/>
            <person name="Weinstock G."/>
            <person name="Elsik C.G."/>
            <person name="Reese J.T."/>
            <person name="Elhaik E."/>
            <person name="Landan G."/>
            <person name="Graur D."/>
            <person name="Arensburger P."/>
            <person name="Atkinson P."/>
            <person name="Beeman R.W."/>
            <person name="Beidler J."/>
            <person name="Brown S.J."/>
            <person name="Demuth J.P."/>
            <person name="Drury D.W."/>
            <person name="Du Y.Z."/>
            <person name="Fujiwara H."/>
            <person name="Lorenzen M."/>
            <person name="Maselli V."/>
            <person name="Osanai M."/>
            <person name="Park Y."/>
            <person name="Robertson H.M."/>
            <person name="Tu Z."/>
            <person name="Wang J.J."/>
            <person name="Wang S."/>
            <person name="Richards S."/>
            <person name="Song H."/>
            <person name="Zhang L."/>
            <person name="Sodergren E."/>
            <person name="Werner D."/>
            <person name="Stanke M."/>
            <person name="Morgenstern B."/>
            <person name="Solovyev V."/>
            <person name="Kosarev P."/>
            <person name="Brown G."/>
            <person name="Chen H.C."/>
            <person name="Ermolaeva O."/>
            <person name="Hlavina W."/>
            <person name="Kapustin Y."/>
            <person name="Kiryutin B."/>
            <person name="Kitts P."/>
            <person name="Maglott D."/>
            <person name="Pruitt K."/>
            <person name="Sapojnikov V."/>
            <person name="Souvorov A."/>
            <person name="Mackey A.J."/>
            <person name="Waterhouse R.M."/>
            <person name="Wyder S."/>
            <person name="Zdobnov E.M."/>
            <person name="Zdobnov E.M."/>
            <person name="Wyder S."/>
            <person name="Kriventseva E.V."/>
            <person name="Kadowaki T."/>
            <person name="Bork P."/>
            <person name="Aranda M."/>
            <person name="Bao R."/>
            <person name="Beermann A."/>
            <person name="Berns N."/>
            <person name="Bolognesi R."/>
            <person name="Bonneton F."/>
            <person name="Bopp D."/>
            <person name="Brown S.J."/>
            <person name="Bucher G."/>
            <person name="Butts T."/>
            <person name="Chaumot A."/>
            <person name="Denell R.E."/>
            <person name="Ferrier D.E."/>
            <person name="Friedrich M."/>
            <person name="Gordon C.M."/>
            <person name="Jindra M."/>
            <person name="Klingler M."/>
            <person name="Lan Q."/>
            <person name="Lattorff H.M."/>
            <person name="Laudet V."/>
            <person name="von Levetsow C."/>
            <person name="Liu Z."/>
            <person name="Lutz R."/>
            <person name="Lynch J.A."/>
            <person name="da Fonseca R.N."/>
            <person name="Posnien N."/>
            <person name="Reuter R."/>
            <person name="Roth S."/>
            <person name="Savard J."/>
            <person name="Schinko J.B."/>
            <person name="Schmitt C."/>
            <person name="Schoppmeier M."/>
            <person name="Schroder R."/>
            <person name="Shippy T.D."/>
            <person name="Simonnet F."/>
            <person name="Marques-Souza H."/>
            <person name="Tautz D."/>
            <person name="Tomoyasu Y."/>
            <person name="Trauner J."/>
            <person name="Van der Zee M."/>
            <person name="Vervoort M."/>
            <person name="Wittkopp N."/>
            <person name="Wimmer E.A."/>
            <person name="Yang X."/>
            <person name="Jones A.K."/>
            <person name="Sattelle D.B."/>
            <person name="Ebert P.R."/>
            <person name="Nelson D."/>
            <person name="Scott J.G."/>
            <person name="Beeman R.W."/>
            <person name="Muthukrishnan S."/>
            <person name="Kramer K.J."/>
            <person name="Arakane Y."/>
            <person name="Beeman R.W."/>
            <person name="Zhu Q."/>
            <person name="Hogenkamp D."/>
            <person name="Dixit R."/>
            <person name="Oppert B."/>
            <person name="Jiang H."/>
            <person name="Zou Z."/>
            <person name="Marshall J."/>
            <person name="Elpidina E."/>
            <person name="Vinokurov K."/>
            <person name="Oppert C."/>
            <person name="Zou Z."/>
            <person name="Evans J."/>
            <person name="Lu Z."/>
            <person name="Zhao P."/>
            <person name="Sumathipala N."/>
            <person name="Altincicek B."/>
            <person name="Vilcinskas A."/>
            <person name="Williams M."/>
            <person name="Hultmark D."/>
            <person name="Hetru C."/>
            <person name="Jiang H."/>
            <person name="Grimmelikhuijzen C.J."/>
            <person name="Hauser F."/>
            <person name="Cazzamali G."/>
            <person name="Williamson M."/>
            <person name="Park Y."/>
            <person name="Li B."/>
            <person name="Tanaka Y."/>
            <person name="Predel R."/>
            <person name="Neupert S."/>
            <person name="Schachtner J."/>
            <person name="Verleyen P."/>
            <person name="Raible F."/>
            <person name="Bork P."/>
            <person name="Friedrich M."/>
            <person name="Walden K.K."/>
            <person name="Robertson H.M."/>
            <person name="Angeli S."/>
            <person name="Foret S."/>
            <person name="Bucher G."/>
            <person name="Schuetz S."/>
            <person name="Maleszka R."/>
            <person name="Wimmer E.A."/>
            <person name="Beeman R.W."/>
            <person name="Lorenzen M."/>
            <person name="Tomoyasu Y."/>
            <person name="Miller S.C."/>
            <person name="Grossmann D."/>
            <person name="Bucher G."/>
        </authorList>
    </citation>
    <scope>NUCLEOTIDE SEQUENCE [LARGE SCALE GENOMIC DNA]</scope>
    <source>
        <strain evidence="4 5">Georgia GA2</strain>
    </source>
</reference>
<dbReference type="InterPro" id="IPR016195">
    <property type="entry name" value="Pol/histidinol_Pase-like"/>
</dbReference>
<dbReference type="OrthoDB" id="17948at2759"/>
<comment type="similarity">
    <text evidence="2">Belongs to the eukaryotic/archaeal RNase P protein component 3 family.</text>
</comment>
<accession>A0A139WH93</accession>
<dbReference type="Pfam" id="PF01876">
    <property type="entry name" value="RNase_P_p30"/>
    <property type="match status" value="1"/>
</dbReference>
<evidence type="ECO:0000313" key="4">
    <source>
        <dbReference type="EMBL" id="KYB27157.1"/>
    </source>
</evidence>
<dbReference type="InterPro" id="IPR002738">
    <property type="entry name" value="RNase_P_p30"/>
</dbReference>
<evidence type="ECO:0000256" key="3">
    <source>
        <dbReference type="ARBA" id="ARBA00022694"/>
    </source>
</evidence>
<organism evidence="4 5">
    <name type="scientific">Tribolium castaneum</name>
    <name type="common">Red flour beetle</name>
    <dbReference type="NCBI Taxonomy" id="7070"/>
    <lineage>
        <taxon>Eukaryota</taxon>
        <taxon>Metazoa</taxon>
        <taxon>Ecdysozoa</taxon>
        <taxon>Arthropoda</taxon>
        <taxon>Hexapoda</taxon>
        <taxon>Insecta</taxon>
        <taxon>Pterygota</taxon>
        <taxon>Neoptera</taxon>
        <taxon>Endopterygota</taxon>
        <taxon>Coleoptera</taxon>
        <taxon>Polyphaga</taxon>
        <taxon>Cucujiformia</taxon>
        <taxon>Tenebrionidae</taxon>
        <taxon>Tenebrionidae incertae sedis</taxon>
        <taxon>Tribolium</taxon>
    </lineage>
</organism>
<evidence type="ECO:0000256" key="2">
    <source>
        <dbReference type="ARBA" id="ARBA00007331"/>
    </source>
</evidence>
<dbReference type="EMBL" id="KQ971343">
    <property type="protein sequence ID" value="KYB27157.1"/>
    <property type="molecule type" value="Genomic_DNA"/>
</dbReference>
<dbReference type="Proteomes" id="UP000007266">
    <property type="component" value="Linkage group 5"/>
</dbReference>
<keyword evidence="3" id="KW-0819">tRNA processing</keyword>
<proteinExistence type="inferred from homology"/>
<dbReference type="PANTHER" id="PTHR13031:SF0">
    <property type="entry name" value="RIBONUCLEASE P PROTEIN SUBUNIT P30"/>
    <property type="match status" value="1"/>
</dbReference>
<keyword evidence="5" id="KW-1185">Reference proteome</keyword>
<dbReference type="KEGG" id="tca:103313093"/>
<gene>
    <name evidence="4" type="primary">AUGUSTUS-3.0.2_33113</name>
    <name evidence="4" type="ORF">TcasGA2_TC033113</name>
</gene>
<dbReference type="FunFam" id="3.20.20.140:FF:000187">
    <property type="entry name" value="Ribonuclease P protein subunit p30-like Protein"/>
    <property type="match status" value="1"/>
</dbReference>
<dbReference type="PANTHER" id="PTHR13031">
    <property type="entry name" value="RIBONUCLEASE P SUBUNIT P30"/>
    <property type="match status" value="1"/>
</dbReference>
<dbReference type="SUPFAM" id="SSF89550">
    <property type="entry name" value="PHP domain-like"/>
    <property type="match status" value="1"/>
</dbReference>
<reference evidence="4 5" key="2">
    <citation type="journal article" date="2010" name="Nucleic Acids Res.">
        <title>BeetleBase in 2010: revisions to provide comprehensive genomic information for Tribolium castaneum.</title>
        <authorList>
            <person name="Kim H.S."/>
            <person name="Murphy T."/>
            <person name="Xia J."/>
            <person name="Caragea D."/>
            <person name="Park Y."/>
            <person name="Beeman R.W."/>
            <person name="Lorenzen M.D."/>
            <person name="Butcher S."/>
            <person name="Manak J.R."/>
            <person name="Brown S.J."/>
        </authorList>
    </citation>
    <scope>GENOME REANNOTATION</scope>
    <source>
        <strain evidence="4 5">Georgia GA2</strain>
    </source>
</reference>
<protein>
    <submittedName>
        <fullName evidence="4">Ribonuclease P protein subunit p30-like Protein</fullName>
    </submittedName>
</protein>
<dbReference type="Gene3D" id="3.20.20.140">
    <property type="entry name" value="Metal-dependent hydrolases"/>
    <property type="match status" value="1"/>
</dbReference>
<dbReference type="InParanoid" id="A0A139WH93"/>
<dbReference type="FunCoup" id="A0A139WH93">
    <property type="interactions" value="954"/>
</dbReference>
<dbReference type="STRING" id="7070.A0A139WH93"/>
<dbReference type="AlphaFoldDB" id="A0A139WH93"/>
<evidence type="ECO:0000313" key="5">
    <source>
        <dbReference type="Proteomes" id="UP000007266"/>
    </source>
</evidence>
<evidence type="ECO:0000256" key="1">
    <source>
        <dbReference type="ARBA" id="ARBA00004123"/>
    </source>
</evidence>
<comment type="subcellular location">
    <subcellularLocation>
        <location evidence="1">Nucleus</location>
    </subcellularLocation>
</comment>
<sequence>MKLEVRGFFDYGVSEHCLDNNKYESTIKLLYDFGYRTIAINQTIDANELEQKKKKKKGELREGPSDFVPEPYKITPLEGYEDLTILNRLTIIFSNQDVMHKITKSSHYKKYHIIAVLPETVQANAFVCSSFEADILCFRPENKNHIKRSRKMYKQLIDRGYHFEIPYAPAIEDAALRRNIIHMAHLYHIFIKSRNVIVSSLAERPSLLRGPYDIINLGLIFGLNEEQAKNSITTCGRKVFINSVGRKHGKAVMFAENVEKEESSNDCEIIDCVDESEEDMEIDQPALKKVKQ</sequence>
<dbReference type="GO" id="GO:0005655">
    <property type="term" value="C:nucleolar ribonuclease P complex"/>
    <property type="evidence" value="ECO:0000318"/>
    <property type="project" value="GO_Central"/>
</dbReference>
<dbReference type="GO" id="GO:0003723">
    <property type="term" value="F:RNA binding"/>
    <property type="evidence" value="ECO:0000318"/>
    <property type="project" value="GO_Central"/>
</dbReference>